<dbReference type="InterPro" id="IPR003593">
    <property type="entry name" value="AAA+_ATPase"/>
</dbReference>
<dbReference type="InterPro" id="IPR017911">
    <property type="entry name" value="MacB-like_ATP-bd"/>
</dbReference>
<dbReference type="InterPro" id="IPR003439">
    <property type="entry name" value="ABC_transporter-like_ATP-bd"/>
</dbReference>
<dbReference type="PROSITE" id="PS50893">
    <property type="entry name" value="ABC_TRANSPORTER_2"/>
    <property type="match status" value="1"/>
</dbReference>
<evidence type="ECO:0000313" key="7">
    <source>
        <dbReference type="Proteomes" id="UP000325763"/>
    </source>
</evidence>
<evidence type="ECO:0000256" key="2">
    <source>
        <dbReference type="ARBA" id="ARBA00022741"/>
    </source>
</evidence>
<evidence type="ECO:0000256" key="3">
    <source>
        <dbReference type="ARBA" id="ARBA00022840"/>
    </source>
</evidence>
<keyword evidence="2" id="KW-0547">Nucleotide-binding</keyword>
<evidence type="ECO:0000256" key="1">
    <source>
        <dbReference type="ARBA" id="ARBA00022448"/>
    </source>
</evidence>
<dbReference type="SMART" id="SM00382">
    <property type="entry name" value="AAA"/>
    <property type="match status" value="1"/>
</dbReference>
<evidence type="ECO:0000313" key="6">
    <source>
        <dbReference type="EMBL" id="QEV43595.1"/>
    </source>
</evidence>
<sequence>MDGVWPVSGLPSRGRRHTGSDLFAVERPTVTVPPPIPSAPSSPVSAPESAVAVDSLSYALPDRALLDDITLRVSYGESVAVTGASGSGKSTLLMCLLGLTTPHTGTVRIAGRDIVPMRGRALARHRRAHVGMVFQFGELLAELTPSENVALAGLLAGLPRREAYARAGRLLAELGVPADGSPTAHLSGGERQRTAVARALVNEPALLLADEPTGALDSVNREAVADLLFSLPKQRRCALLVVTHDASVAARADRTLLLEAGRLEAPVSAS</sequence>
<evidence type="ECO:0000259" key="5">
    <source>
        <dbReference type="PROSITE" id="PS50893"/>
    </source>
</evidence>
<name>A0A5P2WDQ7_9ACTN</name>
<proteinExistence type="predicted"/>
<dbReference type="Pfam" id="PF00005">
    <property type="entry name" value="ABC_tran"/>
    <property type="match status" value="1"/>
</dbReference>
<keyword evidence="3 6" id="KW-0067">ATP-binding</keyword>
<dbReference type="GO" id="GO:0005886">
    <property type="term" value="C:plasma membrane"/>
    <property type="evidence" value="ECO:0007669"/>
    <property type="project" value="TreeGrafter"/>
</dbReference>
<feature type="domain" description="ABC transporter" evidence="5">
    <location>
        <begin position="51"/>
        <end position="269"/>
    </location>
</feature>
<dbReference type="SUPFAM" id="SSF52540">
    <property type="entry name" value="P-loop containing nucleoside triphosphate hydrolases"/>
    <property type="match status" value="1"/>
</dbReference>
<dbReference type="AlphaFoldDB" id="A0A5P2WDQ7"/>
<dbReference type="Gene3D" id="3.40.50.300">
    <property type="entry name" value="P-loop containing nucleotide triphosphate hydrolases"/>
    <property type="match status" value="1"/>
</dbReference>
<dbReference type="GO" id="GO:0022857">
    <property type="term" value="F:transmembrane transporter activity"/>
    <property type="evidence" value="ECO:0007669"/>
    <property type="project" value="TreeGrafter"/>
</dbReference>
<dbReference type="OrthoDB" id="3266715at2"/>
<accession>A0A5P2WDQ7</accession>
<dbReference type="KEGG" id="snq:CP978_30675"/>
<protein>
    <submittedName>
        <fullName evidence="6">ABC transporter ATP-binding protein</fullName>
    </submittedName>
</protein>
<dbReference type="GO" id="GO:0016887">
    <property type="term" value="F:ATP hydrolysis activity"/>
    <property type="evidence" value="ECO:0007669"/>
    <property type="project" value="InterPro"/>
</dbReference>
<reference evidence="6 7" key="1">
    <citation type="submission" date="2017-09" db="EMBL/GenBank/DDBJ databases">
        <title>Streptomyces genome completion.</title>
        <authorList>
            <person name="Lee N."/>
            <person name="Cho B.-K."/>
        </authorList>
    </citation>
    <scope>NUCLEOTIDE SEQUENCE [LARGE SCALE GENOMIC DNA]</scope>
    <source>
        <strain evidence="6 7">ATCC 14899</strain>
    </source>
</reference>
<keyword evidence="1" id="KW-0813">Transport</keyword>
<dbReference type="EMBL" id="CP023747">
    <property type="protein sequence ID" value="QEV43595.1"/>
    <property type="molecule type" value="Genomic_DNA"/>
</dbReference>
<dbReference type="Proteomes" id="UP000325763">
    <property type="component" value="Chromosome"/>
</dbReference>
<dbReference type="InterPro" id="IPR027417">
    <property type="entry name" value="P-loop_NTPase"/>
</dbReference>
<organism evidence="6 7">
    <name type="scientific">Streptomyces nodosus</name>
    <dbReference type="NCBI Taxonomy" id="40318"/>
    <lineage>
        <taxon>Bacteria</taxon>
        <taxon>Bacillati</taxon>
        <taxon>Actinomycetota</taxon>
        <taxon>Actinomycetes</taxon>
        <taxon>Kitasatosporales</taxon>
        <taxon>Streptomycetaceae</taxon>
        <taxon>Streptomyces</taxon>
    </lineage>
</organism>
<evidence type="ECO:0000256" key="4">
    <source>
        <dbReference type="SAM" id="MobiDB-lite"/>
    </source>
</evidence>
<dbReference type="CDD" id="cd03255">
    <property type="entry name" value="ABC_MJ0796_LolCDE_FtsE"/>
    <property type="match status" value="1"/>
</dbReference>
<dbReference type="PANTHER" id="PTHR24220">
    <property type="entry name" value="IMPORT ATP-BINDING PROTEIN"/>
    <property type="match status" value="1"/>
</dbReference>
<gene>
    <name evidence="6" type="ORF">CP978_30675</name>
</gene>
<dbReference type="InterPro" id="IPR015854">
    <property type="entry name" value="ABC_transpr_LolD-like"/>
</dbReference>
<dbReference type="GO" id="GO:0005524">
    <property type="term" value="F:ATP binding"/>
    <property type="evidence" value="ECO:0007669"/>
    <property type="project" value="UniProtKB-KW"/>
</dbReference>
<feature type="region of interest" description="Disordered" evidence="4">
    <location>
        <begin position="1"/>
        <end position="21"/>
    </location>
</feature>